<comment type="caution">
    <text evidence="1">The sequence shown here is derived from an EMBL/GenBank/DDBJ whole genome shotgun (WGS) entry which is preliminary data.</text>
</comment>
<accession>A0A4Q2DJJ0</accession>
<proteinExistence type="predicted"/>
<reference evidence="1 2" key="1">
    <citation type="submission" date="2019-01" db="EMBL/GenBank/DDBJ databases">
        <title>Draft genome sequence of Psathyrella aberdarensis IHI B618.</title>
        <authorList>
            <person name="Buettner E."/>
            <person name="Kellner H."/>
        </authorList>
    </citation>
    <scope>NUCLEOTIDE SEQUENCE [LARGE SCALE GENOMIC DNA]</scope>
    <source>
        <strain evidence="1 2">IHI B618</strain>
    </source>
</reference>
<evidence type="ECO:0000313" key="1">
    <source>
        <dbReference type="EMBL" id="RXW20200.1"/>
    </source>
</evidence>
<organism evidence="1 2">
    <name type="scientific">Candolleomyces aberdarensis</name>
    <dbReference type="NCBI Taxonomy" id="2316362"/>
    <lineage>
        <taxon>Eukaryota</taxon>
        <taxon>Fungi</taxon>
        <taxon>Dikarya</taxon>
        <taxon>Basidiomycota</taxon>
        <taxon>Agaricomycotina</taxon>
        <taxon>Agaricomycetes</taxon>
        <taxon>Agaricomycetidae</taxon>
        <taxon>Agaricales</taxon>
        <taxon>Agaricineae</taxon>
        <taxon>Psathyrellaceae</taxon>
        <taxon>Candolleomyces</taxon>
    </lineage>
</organism>
<dbReference type="OrthoDB" id="10359967at2759"/>
<protein>
    <submittedName>
        <fullName evidence="1">Uncharacterized protein</fullName>
    </submittedName>
</protein>
<dbReference type="AlphaFoldDB" id="A0A4Q2DJJ0"/>
<dbReference type="Proteomes" id="UP000290288">
    <property type="component" value="Unassembled WGS sequence"/>
</dbReference>
<dbReference type="EMBL" id="SDEE01000161">
    <property type="protein sequence ID" value="RXW20200.1"/>
    <property type="molecule type" value="Genomic_DNA"/>
</dbReference>
<evidence type="ECO:0000313" key="2">
    <source>
        <dbReference type="Proteomes" id="UP000290288"/>
    </source>
</evidence>
<name>A0A4Q2DJJ0_9AGAR</name>
<sequence length="67" mass="8085">MHDHTYADSNSNSQSDYLRHLYHRLQHRLRHWMSFWMGCDGNQLSLLYMRPENAAVFIHGSNPDDYF</sequence>
<keyword evidence="2" id="KW-1185">Reference proteome</keyword>
<gene>
    <name evidence="1" type="ORF">EST38_g5660</name>
</gene>